<dbReference type="KEGG" id="foc:113205606"/>
<dbReference type="Gene3D" id="3.40.50.1000">
    <property type="entry name" value="HAD superfamily/HAD-like"/>
    <property type="match status" value="1"/>
</dbReference>
<dbReference type="SUPFAM" id="SSF56784">
    <property type="entry name" value="HAD-like"/>
    <property type="match status" value="1"/>
</dbReference>
<sequence length="173" mass="20374">MSEERHVKPKLIVFDLDYSLWPFYVQKHLVHPLLQNKGEIFDMRLRPVKPYPEVPMILSELNEKGYELAIASRTSEIRGANQLIKLLGWDKYFKYKEIYPTSKLKHFSKFCDASHYKYEEMLFFDDDHRNIQELSEVGVTCVLVPAGEGVTKNLVEAGLELFAQNGYNWYEDY</sequence>
<evidence type="ECO:0000313" key="2">
    <source>
        <dbReference type="RefSeq" id="XP_026277077.2"/>
    </source>
</evidence>
<dbReference type="InterPro" id="IPR035679">
    <property type="entry name" value="MDP-1_euk"/>
</dbReference>
<dbReference type="Pfam" id="PF12689">
    <property type="entry name" value="Acid_PPase"/>
    <property type="match status" value="1"/>
</dbReference>
<evidence type="ECO:0000313" key="1">
    <source>
        <dbReference type="Proteomes" id="UP000504606"/>
    </source>
</evidence>
<dbReference type="RefSeq" id="XP_026277077.2">
    <property type="nucleotide sequence ID" value="XM_026421292.2"/>
</dbReference>
<dbReference type="PANTHER" id="PTHR17901:SF14">
    <property type="entry name" value="MAGNESIUM-DEPENDENT PHOSPHATASE 1"/>
    <property type="match status" value="1"/>
</dbReference>
<dbReference type="GO" id="GO:0003993">
    <property type="term" value="F:acid phosphatase activity"/>
    <property type="evidence" value="ECO:0007669"/>
    <property type="project" value="TreeGrafter"/>
</dbReference>
<protein>
    <submittedName>
        <fullName evidence="2">Magnesium-dependent phosphatase 1-like</fullName>
    </submittedName>
</protein>
<dbReference type="AlphaFoldDB" id="A0A6J1S7R4"/>
<reference evidence="2" key="2">
    <citation type="submission" date="2025-08" db="UniProtKB">
        <authorList>
            <consortium name="RefSeq"/>
        </authorList>
    </citation>
    <scope>IDENTIFICATION</scope>
    <source>
        <tissue evidence="2">Whole organism</tissue>
    </source>
</reference>
<dbReference type="NCBIfam" id="TIGR01685">
    <property type="entry name" value="MDP-1"/>
    <property type="match status" value="1"/>
</dbReference>
<dbReference type="SFLD" id="SFLDG01129">
    <property type="entry name" value="C1.5:_HAD__Beta-PGM__Phosphata"/>
    <property type="match status" value="1"/>
</dbReference>
<dbReference type="CDD" id="cd07501">
    <property type="entry name" value="HAD_MDP-1_like"/>
    <property type="match status" value="1"/>
</dbReference>
<name>A0A6J1S7R4_FRAOC</name>
<organism evidence="1 2">
    <name type="scientific">Frankliniella occidentalis</name>
    <name type="common">Western flower thrips</name>
    <name type="synonym">Euthrips occidentalis</name>
    <dbReference type="NCBI Taxonomy" id="133901"/>
    <lineage>
        <taxon>Eukaryota</taxon>
        <taxon>Metazoa</taxon>
        <taxon>Ecdysozoa</taxon>
        <taxon>Arthropoda</taxon>
        <taxon>Hexapoda</taxon>
        <taxon>Insecta</taxon>
        <taxon>Pterygota</taxon>
        <taxon>Neoptera</taxon>
        <taxon>Paraneoptera</taxon>
        <taxon>Thysanoptera</taxon>
        <taxon>Terebrantia</taxon>
        <taxon>Thripoidea</taxon>
        <taxon>Thripidae</taxon>
        <taxon>Frankliniella</taxon>
    </lineage>
</organism>
<reference evidence="2" key="1">
    <citation type="journal article" date="2018" name="Proc. Natl. Acad. Sci. U.S.A.">
        <title>Phylogenomics and the evolution of hemipteroid insects.</title>
        <authorList>
            <person name="Johnson K.P."/>
            <person name="Dietrich C.H."/>
            <person name="Friedrich F."/>
            <person name="Beutel R.G."/>
            <person name="Wipfler B."/>
            <person name="Peters R.S."/>
            <person name="Allen J.M."/>
            <person name="Petersen M."/>
            <person name="Donath A."/>
            <person name="Walden K.K."/>
            <person name="Kozlov A.M."/>
            <person name="Podsiadlowski L."/>
            <person name="Mayer C."/>
            <person name="Meusemann K."/>
            <person name="Vasilikopoulos A."/>
            <person name="Waterhouse R.M."/>
            <person name="Cameron S.L."/>
            <person name="Weirauch C."/>
            <person name="Swanson D.R."/>
            <person name="Percy D.M."/>
            <person name="Hardy N.B."/>
            <person name="Terry I."/>
            <person name="Liu S."/>
            <person name="Zhou X."/>
            <person name="Misof B."/>
            <person name="Robertson H.M."/>
            <person name="Yoshizawa K."/>
        </authorList>
    </citation>
    <scope>NUCLEOTIDE SEQUENCE</scope>
    <source>
        <tissue evidence="2">Whole organism</tissue>
    </source>
</reference>
<dbReference type="OrthoDB" id="2865258at2759"/>
<accession>A0A6J1S7R4</accession>
<dbReference type="Proteomes" id="UP000504606">
    <property type="component" value="Unplaced"/>
</dbReference>
<gene>
    <name evidence="2" type="primary">LOC113205606</name>
</gene>
<proteinExistence type="predicted"/>
<keyword evidence="1" id="KW-1185">Reference proteome</keyword>
<dbReference type="NCBIfam" id="TIGR01681">
    <property type="entry name" value="HAD-SF-IIIC"/>
    <property type="match status" value="1"/>
</dbReference>
<dbReference type="SFLD" id="SFLDS00003">
    <property type="entry name" value="Haloacid_Dehalogenase"/>
    <property type="match status" value="1"/>
</dbReference>
<dbReference type="InterPro" id="IPR010036">
    <property type="entry name" value="MDP_1_eu_arc"/>
</dbReference>
<dbReference type="GeneID" id="113205606"/>
<dbReference type="InterPro" id="IPR010033">
    <property type="entry name" value="HAD_SF_ppase_IIIC"/>
</dbReference>
<dbReference type="InterPro" id="IPR036412">
    <property type="entry name" value="HAD-like_sf"/>
</dbReference>
<dbReference type="InterPro" id="IPR023214">
    <property type="entry name" value="HAD_sf"/>
</dbReference>
<dbReference type="PANTHER" id="PTHR17901">
    <property type="entry name" value="MAGNESIUM-DEPENDENT PHOSPHATASE 1 MDP1"/>
    <property type="match status" value="1"/>
</dbReference>
<dbReference type="SFLD" id="SFLDG01131">
    <property type="entry name" value="C1.5.2:_MDP_Like"/>
    <property type="match status" value="1"/>
</dbReference>